<keyword evidence="1" id="KW-1133">Transmembrane helix</keyword>
<sequence length="307" mass="34342">MDEDLTYYPTWCIVEVVVMMVSTTLVELIYLSVVLSKIVEGGWLPLAFAIFFLSVMYASNYGSVLKYRSEVREKVLVDSMLKLGSNLGTVRVPGIGLLYNELVQNMQLVLPVTTVIEPTWLIHGCFKVSFEDGTNTWQRKSASPLHSNPHTPLGYANHSTTPQFNTSSTTLQERQVQAHLIVASHNLFLHNHTPSKLHTFLYLHGTPDDAILDAANFLHSLISPLFPPQAQLSVDLIAQLLAKDRLNSFGLMDPYSCNGPQRSIKAYAIYPKATFFNHDCVPNASRFEYVDSTNDDYGHNSTDMLLG</sequence>
<accession>A0A0B2PR85</accession>
<feature type="transmembrane region" description="Helical" evidence="1">
    <location>
        <begin position="43"/>
        <end position="64"/>
    </location>
</feature>
<dbReference type="AlphaFoldDB" id="A0A0B2PR85"/>
<dbReference type="Proteomes" id="UP000053555">
    <property type="component" value="Unassembled WGS sequence"/>
</dbReference>
<feature type="transmembrane region" description="Helical" evidence="1">
    <location>
        <begin position="12"/>
        <end position="31"/>
    </location>
</feature>
<organism evidence="3">
    <name type="scientific">Glycine soja</name>
    <name type="common">Wild soybean</name>
    <dbReference type="NCBI Taxonomy" id="3848"/>
    <lineage>
        <taxon>Eukaryota</taxon>
        <taxon>Viridiplantae</taxon>
        <taxon>Streptophyta</taxon>
        <taxon>Embryophyta</taxon>
        <taxon>Tracheophyta</taxon>
        <taxon>Spermatophyta</taxon>
        <taxon>Magnoliopsida</taxon>
        <taxon>eudicotyledons</taxon>
        <taxon>Gunneridae</taxon>
        <taxon>Pentapetalae</taxon>
        <taxon>rosids</taxon>
        <taxon>fabids</taxon>
        <taxon>Fabales</taxon>
        <taxon>Fabaceae</taxon>
        <taxon>Papilionoideae</taxon>
        <taxon>50 kb inversion clade</taxon>
        <taxon>NPAAA clade</taxon>
        <taxon>indigoferoid/millettioid clade</taxon>
        <taxon>Phaseoleae</taxon>
        <taxon>Glycine</taxon>
        <taxon>Glycine subgen. Soja</taxon>
    </lineage>
</organism>
<proteinExistence type="predicted"/>
<feature type="domain" description="K+ potassium transporter integral membrane" evidence="2">
    <location>
        <begin position="10"/>
        <end position="81"/>
    </location>
</feature>
<dbReference type="InterPro" id="IPR046341">
    <property type="entry name" value="SET_dom_sf"/>
</dbReference>
<dbReference type="InterPro" id="IPR053951">
    <property type="entry name" value="K_trans_N"/>
</dbReference>
<dbReference type="EMBL" id="KN664837">
    <property type="protein sequence ID" value="KHN10107.1"/>
    <property type="molecule type" value="Genomic_DNA"/>
</dbReference>
<dbReference type="PANTHER" id="PTHR47420">
    <property type="entry name" value="HISTONE-LYSINE N-METHYLTRANSFERASE ASHR2"/>
    <property type="match status" value="1"/>
</dbReference>
<gene>
    <name evidence="3" type="ORF">glysoja_049323</name>
</gene>
<evidence type="ECO:0000313" key="3">
    <source>
        <dbReference type="EMBL" id="KHN10107.1"/>
    </source>
</evidence>
<protein>
    <submittedName>
        <fullName evidence="3">Putative potassium transporter 12</fullName>
    </submittedName>
</protein>
<keyword evidence="1" id="KW-0472">Membrane</keyword>
<dbReference type="InterPro" id="IPR044238">
    <property type="entry name" value="ASHR2-like"/>
</dbReference>
<dbReference type="Pfam" id="PF02705">
    <property type="entry name" value="K_trans"/>
    <property type="match status" value="1"/>
</dbReference>
<dbReference type="PANTHER" id="PTHR47420:SF2">
    <property type="entry name" value="HISTONE-LYSINE N-METHYLTRANSFERASE"/>
    <property type="match status" value="1"/>
</dbReference>
<name>A0A0B2PR85_GLYSO</name>
<evidence type="ECO:0000259" key="2">
    <source>
        <dbReference type="Pfam" id="PF02705"/>
    </source>
</evidence>
<reference evidence="3" key="1">
    <citation type="submission" date="2014-07" db="EMBL/GenBank/DDBJ databases">
        <title>Identification of a novel salt tolerance gene in wild soybean by whole-genome sequencing.</title>
        <authorList>
            <person name="Lam H.-M."/>
            <person name="Qi X."/>
            <person name="Li M.-W."/>
            <person name="Liu X."/>
            <person name="Xie M."/>
            <person name="Ni M."/>
            <person name="Xu X."/>
        </authorList>
    </citation>
    <scope>NUCLEOTIDE SEQUENCE [LARGE SCALE GENOMIC DNA]</scope>
    <source>
        <tissue evidence="3">Root</tissue>
    </source>
</reference>
<evidence type="ECO:0000256" key="1">
    <source>
        <dbReference type="SAM" id="Phobius"/>
    </source>
</evidence>
<dbReference type="Gene3D" id="1.10.220.160">
    <property type="match status" value="1"/>
</dbReference>
<keyword evidence="1" id="KW-0812">Transmembrane</keyword>
<dbReference type="Gene3D" id="2.170.270.10">
    <property type="entry name" value="SET domain"/>
    <property type="match status" value="1"/>
</dbReference>
<dbReference type="SUPFAM" id="SSF82199">
    <property type="entry name" value="SET domain"/>
    <property type="match status" value="1"/>
</dbReference>